<dbReference type="InterPro" id="IPR025352">
    <property type="entry name" value="DUF4256"/>
</dbReference>
<proteinExistence type="predicted"/>
<gene>
    <name evidence="1" type="ORF">SAMN04488104_104926</name>
</gene>
<dbReference type="EMBL" id="FNAC01000049">
    <property type="protein sequence ID" value="SDD71136.1"/>
    <property type="molecule type" value="Genomic_DNA"/>
</dbReference>
<dbReference type="AlphaFoldDB" id="A0A1G6X1E2"/>
<evidence type="ECO:0000313" key="2">
    <source>
        <dbReference type="Proteomes" id="UP000199060"/>
    </source>
</evidence>
<protein>
    <recommendedName>
        <fullName evidence="3">DUF4256 domain-containing protein</fullName>
    </recommendedName>
</protein>
<sequence>MSLNPKQVEELFAVLKVRFERNIERHPGINWEDIVDRLKANPEKLIALHYMEESGGEPDVLAYEQESDCYHFYDCSPESPKGRRSLCYDQEARIHRKKYPPESSALERATSWNASLLSEEQYHYLQQHGEFDLKTSSWIQTPESIRKLGGAIFGDRRFGRVFIYHNGADSYYSSRGFRLILKV</sequence>
<reference evidence="2" key="1">
    <citation type="submission" date="2016-10" db="EMBL/GenBank/DDBJ databases">
        <authorList>
            <person name="Varghese N."/>
            <person name="Submissions S."/>
        </authorList>
    </citation>
    <scope>NUCLEOTIDE SEQUENCE [LARGE SCALE GENOMIC DNA]</scope>
    <source>
        <strain evidence="2">DSM 23095</strain>
    </source>
</reference>
<organism evidence="1 2">
    <name type="scientific">Algoriphagus faecimaris</name>
    <dbReference type="NCBI Taxonomy" id="686796"/>
    <lineage>
        <taxon>Bacteria</taxon>
        <taxon>Pseudomonadati</taxon>
        <taxon>Bacteroidota</taxon>
        <taxon>Cytophagia</taxon>
        <taxon>Cytophagales</taxon>
        <taxon>Cyclobacteriaceae</taxon>
        <taxon>Algoriphagus</taxon>
    </lineage>
</organism>
<dbReference type="RefSeq" id="WP_087941117.1">
    <property type="nucleotide sequence ID" value="NZ_FNAC01000049.1"/>
</dbReference>
<dbReference type="OrthoDB" id="8442276at2"/>
<evidence type="ECO:0000313" key="1">
    <source>
        <dbReference type="EMBL" id="SDD71136.1"/>
    </source>
</evidence>
<evidence type="ECO:0008006" key="3">
    <source>
        <dbReference type="Google" id="ProtNLM"/>
    </source>
</evidence>
<dbReference type="STRING" id="686796.SAMN04488104_104926"/>
<dbReference type="Pfam" id="PF14066">
    <property type="entry name" value="DUF4256"/>
    <property type="match status" value="1"/>
</dbReference>
<dbReference type="Proteomes" id="UP000199060">
    <property type="component" value="Unassembled WGS sequence"/>
</dbReference>
<name>A0A1G6X1E2_9BACT</name>
<keyword evidence="2" id="KW-1185">Reference proteome</keyword>
<accession>A0A1G6X1E2</accession>